<dbReference type="PATRIC" id="fig|1359152.3.peg.333"/>
<evidence type="ECO:0000313" key="1">
    <source>
        <dbReference type="EMBL" id="KJV64232.1"/>
    </source>
</evidence>
<dbReference type="EMBL" id="LANV01000001">
    <property type="protein sequence ID" value="KJV64232.1"/>
    <property type="molecule type" value="Genomic_DNA"/>
</dbReference>
<organism evidence="1 2">
    <name type="scientific">Anaplasma phagocytophilum str. ApMUC09</name>
    <dbReference type="NCBI Taxonomy" id="1359152"/>
    <lineage>
        <taxon>Bacteria</taxon>
        <taxon>Pseudomonadati</taxon>
        <taxon>Pseudomonadota</taxon>
        <taxon>Alphaproteobacteria</taxon>
        <taxon>Rickettsiales</taxon>
        <taxon>Anaplasmataceae</taxon>
        <taxon>Anaplasma</taxon>
        <taxon>phagocytophilum group</taxon>
    </lineage>
</organism>
<dbReference type="Proteomes" id="UP000033441">
    <property type="component" value="Unassembled WGS sequence"/>
</dbReference>
<accession>A0A0F3N963</accession>
<proteinExistence type="predicted"/>
<gene>
    <name evidence="1" type="ORF">APHMUC_0316</name>
</gene>
<comment type="caution">
    <text evidence="1">The sequence shown here is derived from an EMBL/GenBank/DDBJ whole genome shotgun (WGS) entry which is preliminary data.</text>
</comment>
<protein>
    <submittedName>
        <fullName evidence="1">Uncharacterized protein</fullName>
    </submittedName>
</protein>
<evidence type="ECO:0000313" key="2">
    <source>
        <dbReference type="Proteomes" id="UP000033441"/>
    </source>
</evidence>
<sequence>MLPNSSVIVDNRRGIFDVVRSFSSVTIRLHSKPHKCCHFGTLGI</sequence>
<dbReference type="AlphaFoldDB" id="A0A0F3N963"/>
<reference evidence="1 2" key="1">
    <citation type="submission" date="2015-02" db="EMBL/GenBank/DDBJ databases">
        <title>Genome Sequencing of Rickettsiales.</title>
        <authorList>
            <person name="Daugherty S.C."/>
            <person name="Su Q."/>
            <person name="Abolude K."/>
            <person name="Beier-Sexton M."/>
            <person name="Carlyon J.A."/>
            <person name="Carter R."/>
            <person name="Day N.P."/>
            <person name="Dumler S.J."/>
            <person name="Dyachenko V."/>
            <person name="Godinez A."/>
            <person name="Kurtti T.J."/>
            <person name="Lichay M."/>
            <person name="Mullins K.E."/>
            <person name="Ott S."/>
            <person name="Pappas-Brown V."/>
            <person name="Paris D.H."/>
            <person name="Patel P."/>
            <person name="Richards A.L."/>
            <person name="Sadzewicz L."/>
            <person name="Sears K."/>
            <person name="Seidman D."/>
            <person name="Sengamalay N."/>
            <person name="Stenos J."/>
            <person name="Tallon L.J."/>
            <person name="Vincent G."/>
            <person name="Fraser C.M."/>
            <person name="Munderloh U."/>
            <person name="Dunning-Hotopp J.C."/>
        </authorList>
    </citation>
    <scope>NUCLEOTIDE SEQUENCE [LARGE SCALE GENOMIC DNA]</scope>
    <source>
        <strain evidence="1 2">ApMUC09</strain>
    </source>
</reference>
<name>A0A0F3N963_ANAPH</name>